<name>A0A173YU88_9CLOT</name>
<sequence length="596" mass="66336">MGFTNLWPLFLLLTIPPVIMLYILKRKYKEEVISSSLLWKEVYKNTRANTPWEKFKKNIMLLLQIIIILSVILALMSPFISIGGQSYKNVIIVIDNTASMNAIYDGDKSRLEQGKEIAKEYLNSTKDGTNAYIISYDGTSNLLLNGEFNKANTNSVIDKISKSYGSGDINDVISFVNAIGDGIGEEYEALIFTDKQATISDINGRIVYLGNSGLNASIDNISHKFVDDKIKVIANVTNNGDGLYEGDFSLYNGEELVLVEGLTLQVGESKTLSFELYALNSDYLKGELSRKDILMEDNVYYHVVSENKVKKILLVTDENVFLEKAFGVIENTEVYKTNDASNIIGNDEYDLYVFDNKMPEAMPSKGSILFINPSSNEFFNVLKGGEIGQAKAVKGEVSNYLEDTQFTLSEYNIIETPYYGTNILTVDNNSIGFKGELSSRKIAALSFDLHSTDFTLKKEFPILVYELGEELISTGMVYSNNFKAGEKIVVKSSDFESKINISYPNGDIKSLESGEELKGELALGVYKINQNDNKESFSVNFPTSSESDTSIETIGENDNIVDGKSNLKSGVNLAPIFILLAMLIVAFEWILYKKGN</sequence>
<protein>
    <submittedName>
        <fullName evidence="4">von willebrand factor type A</fullName>
    </submittedName>
</protein>
<dbReference type="EMBL" id="CYZV01000003">
    <property type="protein sequence ID" value="CUN66973.1"/>
    <property type="molecule type" value="Genomic_DNA"/>
</dbReference>
<dbReference type="OrthoDB" id="9780136at2"/>
<feature type="transmembrane region" description="Helical" evidence="1">
    <location>
        <begin position="573"/>
        <end position="592"/>
    </location>
</feature>
<dbReference type="Proteomes" id="UP000095558">
    <property type="component" value="Unassembled WGS sequence"/>
</dbReference>
<dbReference type="PANTHER" id="PTHR37464">
    <property type="entry name" value="BLL2463 PROTEIN"/>
    <property type="match status" value="1"/>
</dbReference>
<keyword evidence="1" id="KW-1133">Transmembrane helix</keyword>
<gene>
    <name evidence="4" type="ORF">ERS852470_00452</name>
</gene>
<dbReference type="Pfam" id="PF13519">
    <property type="entry name" value="VWA_2"/>
    <property type="match status" value="1"/>
</dbReference>
<dbReference type="SUPFAM" id="SSF53300">
    <property type="entry name" value="vWA-like"/>
    <property type="match status" value="1"/>
</dbReference>
<feature type="domain" description="Aerotolerance regulator N-terminal" evidence="2">
    <location>
        <begin position="1"/>
        <end position="78"/>
    </location>
</feature>
<accession>A0A173YU88</accession>
<dbReference type="AlphaFoldDB" id="A0A173YU88"/>
<proteinExistence type="predicted"/>
<reference evidence="4 5" key="1">
    <citation type="submission" date="2015-09" db="EMBL/GenBank/DDBJ databases">
        <authorList>
            <consortium name="Pathogen Informatics"/>
        </authorList>
    </citation>
    <scope>NUCLEOTIDE SEQUENCE [LARGE SCALE GENOMIC DNA]</scope>
    <source>
        <strain evidence="4 5">2789STDY5834855</strain>
    </source>
</reference>
<dbReference type="Pfam" id="PF07584">
    <property type="entry name" value="BatA"/>
    <property type="match status" value="1"/>
</dbReference>
<keyword evidence="1" id="KW-0472">Membrane</keyword>
<dbReference type="InterPro" id="IPR002035">
    <property type="entry name" value="VWF_A"/>
</dbReference>
<keyword evidence="1" id="KW-0812">Transmembrane</keyword>
<dbReference type="InterPro" id="IPR036465">
    <property type="entry name" value="vWFA_dom_sf"/>
</dbReference>
<dbReference type="InterPro" id="IPR024163">
    <property type="entry name" value="Aerotolerance_reg_N"/>
</dbReference>
<organism evidence="4 5">
    <name type="scientific">Clostridium disporicum</name>
    <dbReference type="NCBI Taxonomy" id="84024"/>
    <lineage>
        <taxon>Bacteria</taxon>
        <taxon>Bacillati</taxon>
        <taxon>Bacillota</taxon>
        <taxon>Clostridia</taxon>
        <taxon>Eubacteriales</taxon>
        <taxon>Clostridiaceae</taxon>
        <taxon>Clostridium</taxon>
    </lineage>
</organism>
<feature type="transmembrane region" description="Helical" evidence="1">
    <location>
        <begin position="6"/>
        <end position="24"/>
    </location>
</feature>
<dbReference type="Gene3D" id="3.40.50.410">
    <property type="entry name" value="von Willebrand factor, type A domain"/>
    <property type="match status" value="1"/>
</dbReference>
<feature type="domain" description="VWFA" evidence="3">
    <location>
        <begin position="90"/>
        <end position="179"/>
    </location>
</feature>
<evidence type="ECO:0000259" key="2">
    <source>
        <dbReference type="Pfam" id="PF07584"/>
    </source>
</evidence>
<feature type="transmembrane region" description="Helical" evidence="1">
    <location>
        <begin position="59"/>
        <end position="80"/>
    </location>
</feature>
<evidence type="ECO:0000313" key="5">
    <source>
        <dbReference type="Proteomes" id="UP000095558"/>
    </source>
</evidence>
<dbReference type="PANTHER" id="PTHR37464:SF1">
    <property type="entry name" value="BLL2463 PROTEIN"/>
    <property type="match status" value="1"/>
</dbReference>
<evidence type="ECO:0000256" key="1">
    <source>
        <dbReference type="SAM" id="Phobius"/>
    </source>
</evidence>
<evidence type="ECO:0000259" key="3">
    <source>
        <dbReference type="Pfam" id="PF13519"/>
    </source>
</evidence>
<dbReference type="RefSeq" id="WP_055275212.1">
    <property type="nucleotide sequence ID" value="NZ_CYZV01000003.1"/>
</dbReference>
<evidence type="ECO:0000313" key="4">
    <source>
        <dbReference type="EMBL" id="CUN66973.1"/>
    </source>
</evidence>